<comment type="caution">
    <text evidence="3">The sequence shown here is derived from an EMBL/GenBank/DDBJ whole genome shotgun (WGS) entry which is preliminary data.</text>
</comment>
<reference evidence="3" key="1">
    <citation type="submission" date="2021-10" db="EMBL/GenBank/DDBJ databases">
        <title>Streptomonospora sp. nov., isolated from mangrove soil.</title>
        <authorList>
            <person name="Chen X."/>
            <person name="Ge X."/>
            <person name="Liu W."/>
        </authorList>
    </citation>
    <scope>NUCLEOTIDE SEQUENCE</scope>
    <source>
        <strain evidence="3">S1-112</strain>
    </source>
</reference>
<dbReference type="Proteomes" id="UP001140076">
    <property type="component" value="Unassembled WGS sequence"/>
</dbReference>
<keyword evidence="1" id="KW-0812">Transmembrane</keyword>
<evidence type="ECO:0000313" key="3">
    <source>
        <dbReference type="EMBL" id="MDA0567411.1"/>
    </source>
</evidence>
<feature type="transmembrane region" description="Helical" evidence="1">
    <location>
        <begin position="6"/>
        <end position="24"/>
    </location>
</feature>
<sequence>MLTAVAAIAGALAIGFWALVAWGAKRRQPLLLAPMAVLVVGLVVVGEPGWAFLPTLLLAAGSFTELVIGSREPPALRAADPDAPLTTERWAAAVAAPFRVALAEPWDEVERPQLRRRYRRAFEREWGVVDRASLLAAVDRVWADLHSAGDCDLVVDFTTATLRGRLRADAREERVVRLSPDQAVRLRQVTGADAAAGTVVIPAHQWWRSAQLIRLACGGATLEWLSGPETRSLLRRAAADLQRRYPGWQQYAEAFHAGYLLWYGQRGPGWERVWTALGLLVADPASPWNLLPWDMPLERVGHEAGTPSAQPG</sequence>
<evidence type="ECO:0000313" key="4">
    <source>
        <dbReference type="Proteomes" id="UP001140076"/>
    </source>
</evidence>
<proteinExistence type="predicted"/>
<protein>
    <submittedName>
        <fullName evidence="3">DUF1266 domain-containing protein</fullName>
    </submittedName>
</protein>
<organism evidence="3 4">
    <name type="scientific">Streptomonospora mangrovi</name>
    <dbReference type="NCBI Taxonomy" id="2883123"/>
    <lineage>
        <taxon>Bacteria</taxon>
        <taxon>Bacillati</taxon>
        <taxon>Actinomycetota</taxon>
        <taxon>Actinomycetes</taxon>
        <taxon>Streptosporangiales</taxon>
        <taxon>Nocardiopsidaceae</taxon>
        <taxon>Streptomonospora</taxon>
    </lineage>
</organism>
<gene>
    <name evidence="3" type="ORF">LG943_24255</name>
</gene>
<keyword evidence="1" id="KW-1133">Transmembrane helix</keyword>
<keyword evidence="4" id="KW-1185">Reference proteome</keyword>
<dbReference type="EMBL" id="JAJAQC010000056">
    <property type="protein sequence ID" value="MDA0567411.1"/>
    <property type="molecule type" value="Genomic_DNA"/>
</dbReference>
<name>A0A9X3P058_9ACTN</name>
<accession>A0A9X3P058</accession>
<evidence type="ECO:0000256" key="1">
    <source>
        <dbReference type="SAM" id="Phobius"/>
    </source>
</evidence>
<dbReference type="AlphaFoldDB" id="A0A9X3P058"/>
<evidence type="ECO:0000259" key="2">
    <source>
        <dbReference type="Pfam" id="PF06889"/>
    </source>
</evidence>
<keyword evidence="1" id="KW-0472">Membrane</keyword>
<dbReference type="Pfam" id="PF06889">
    <property type="entry name" value="DUF1266"/>
    <property type="match status" value="1"/>
</dbReference>
<feature type="domain" description="DUF1266" evidence="2">
    <location>
        <begin position="123"/>
        <end position="293"/>
    </location>
</feature>
<dbReference type="InterPro" id="IPR009677">
    <property type="entry name" value="DUF1266"/>
</dbReference>
<dbReference type="RefSeq" id="WP_270074658.1">
    <property type="nucleotide sequence ID" value="NZ_JAJAQC010000056.1"/>
</dbReference>
<feature type="transmembrane region" description="Helical" evidence="1">
    <location>
        <begin position="31"/>
        <end position="53"/>
    </location>
</feature>